<dbReference type="AlphaFoldDB" id="A0A9J6ZC25"/>
<dbReference type="Proteomes" id="UP001056756">
    <property type="component" value="Chromosome"/>
</dbReference>
<sequence>MKYSKLLIAIVIIGVAIQLPTHLDFTVGEQLFHWLNVPIYSNGESGLHYTGSIGFFAVLISLILLKKIHMMKYPKLFSRSILCIVLLMIIFPSVTKGVSYAVFYSSSSTSVIDIEKERCDLTITDSLVEGNCNITVFNYGKAKQIEVVPILSRYYDDSYKIVFNSSTLPLLAHKTNNIGFQVTGIATNLATDISTARINSPVDVSIIK</sequence>
<feature type="transmembrane region" description="Helical" evidence="1">
    <location>
        <begin position="47"/>
        <end position="65"/>
    </location>
</feature>
<keyword evidence="1" id="KW-0472">Membrane</keyword>
<dbReference type="EMBL" id="CP097899">
    <property type="protein sequence ID" value="URN93726.1"/>
    <property type="molecule type" value="Genomic_DNA"/>
</dbReference>
<accession>A0A9J6ZC25</accession>
<keyword evidence="1" id="KW-1133">Transmembrane helix</keyword>
<organism evidence="2 3">
    <name type="scientific">Candidatus Pristimantibacillus lignocellulolyticus</name>
    <dbReference type="NCBI Taxonomy" id="2994561"/>
    <lineage>
        <taxon>Bacteria</taxon>
        <taxon>Bacillati</taxon>
        <taxon>Bacillota</taxon>
        <taxon>Bacilli</taxon>
        <taxon>Bacillales</taxon>
        <taxon>Paenibacillaceae</taxon>
        <taxon>Candidatus Pristimantibacillus</taxon>
    </lineage>
</organism>
<name>A0A9J6ZC25_9BACL</name>
<keyword evidence="1" id="KW-0812">Transmembrane</keyword>
<evidence type="ECO:0000313" key="2">
    <source>
        <dbReference type="EMBL" id="URN93726.1"/>
    </source>
</evidence>
<evidence type="ECO:0000313" key="3">
    <source>
        <dbReference type="Proteomes" id="UP001056756"/>
    </source>
</evidence>
<feature type="transmembrane region" description="Helical" evidence="1">
    <location>
        <begin position="77"/>
        <end position="103"/>
    </location>
</feature>
<dbReference type="KEGG" id="plig:NAG76_18130"/>
<gene>
    <name evidence="2" type="ORF">NAG76_18130</name>
</gene>
<evidence type="ECO:0000256" key="1">
    <source>
        <dbReference type="SAM" id="Phobius"/>
    </source>
</evidence>
<reference evidence="2" key="1">
    <citation type="submission" date="2022-05" db="EMBL/GenBank/DDBJ databases">
        <title>Novel bacterial taxa in a minimal lignocellulolytic consortium and its capacity to transform plastics disclosed by genome-resolved metagenomics.</title>
        <authorList>
            <person name="Rodriguez C.A.D."/>
            <person name="Diaz-Garcia L."/>
            <person name="Herrera K."/>
            <person name="Tarazona N.A."/>
            <person name="Sproer C."/>
            <person name="Overmann J."/>
            <person name="Jimenez D.J."/>
        </authorList>
    </citation>
    <scope>NUCLEOTIDE SEQUENCE</scope>
    <source>
        <strain evidence="2">MAG5</strain>
    </source>
</reference>
<protein>
    <submittedName>
        <fullName evidence="2">Uncharacterized protein</fullName>
    </submittedName>
</protein>
<proteinExistence type="predicted"/>